<dbReference type="InterPro" id="IPR001021">
    <property type="entry name" value="Ribosomal_bL25_long"/>
</dbReference>
<evidence type="ECO:0000256" key="4">
    <source>
        <dbReference type="ARBA" id="ARBA00023274"/>
    </source>
</evidence>
<dbReference type="SUPFAM" id="SSF50715">
    <property type="entry name" value="Ribosomal protein L25-like"/>
    <property type="match status" value="1"/>
</dbReference>
<evidence type="ECO:0000256" key="3">
    <source>
        <dbReference type="ARBA" id="ARBA00022980"/>
    </source>
</evidence>
<dbReference type="PANTHER" id="PTHR33284">
    <property type="entry name" value="RIBOSOMAL PROTEIN L25/GLN-TRNA SYNTHETASE, ANTI-CODON-BINDING DOMAIN-CONTAINING PROTEIN"/>
    <property type="match status" value="1"/>
</dbReference>
<keyword evidence="2 5" id="KW-0694">RNA-binding</keyword>
<dbReference type="Pfam" id="PF14693">
    <property type="entry name" value="Ribosomal_TL5_C"/>
    <property type="match status" value="1"/>
</dbReference>
<feature type="region of interest" description="Disordered" evidence="6">
    <location>
        <begin position="1"/>
        <end position="21"/>
    </location>
</feature>
<organism evidence="9 10">
    <name type="scientific">Paenibacillus agricola</name>
    <dbReference type="NCBI Taxonomy" id="2716264"/>
    <lineage>
        <taxon>Bacteria</taxon>
        <taxon>Bacillati</taxon>
        <taxon>Bacillota</taxon>
        <taxon>Bacilli</taxon>
        <taxon>Bacillales</taxon>
        <taxon>Paenibacillaceae</taxon>
        <taxon>Paenibacillus</taxon>
    </lineage>
</organism>
<dbReference type="InterPro" id="IPR020056">
    <property type="entry name" value="Rbsml_bL25/Gln-tRNA_synth_N"/>
</dbReference>
<feature type="domain" description="Large ribosomal subunit protein bL25 beta" evidence="8">
    <location>
        <begin position="100"/>
        <end position="182"/>
    </location>
</feature>
<gene>
    <name evidence="5" type="primary">rplY</name>
    <name evidence="5" type="synonym">ctc</name>
    <name evidence="9" type="ORF">G9U52_35725</name>
</gene>
<evidence type="ECO:0000256" key="2">
    <source>
        <dbReference type="ARBA" id="ARBA00022884"/>
    </source>
</evidence>
<dbReference type="InterPro" id="IPR011035">
    <property type="entry name" value="Ribosomal_bL25/Gln-tRNA_synth"/>
</dbReference>
<dbReference type="Pfam" id="PF01386">
    <property type="entry name" value="Ribosomal_L25p"/>
    <property type="match status" value="1"/>
</dbReference>
<comment type="function">
    <text evidence="5">This is one of the proteins that binds to the 5S RNA in the ribosome where it forms part of the central protuberance.</text>
</comment>
<evidence type="ECO:0000256" key="1">
    <source>
        <dbReference type="ARBA" id="ARBA00022730"/>
    </source>
</evidence>
<proteinExistence type="inferred from homology"/>
<comment type="caution">
    <text evidence="9">The sequence shown here is derived from an EMBL/GenBank/DDBJ whole genome shotgun (WGS) entry which is preliminary data.</text>
</comment>
<dbReference type="CDD" id="cd00495">
    <property type="entry name" value="Ribosomal_L25_TL5_CTC"/>
    <property type="match status" value="1"/>
</dbReference>
<dbReference type="Gene3D" id="2.40.240.10">
    <property type="entry name" value="Ribosomal Protein L25, Chain P"/>
    <property type="match status" value="1"/>
</dbReference>
<dbReference type="EMBL" id="JAAOIW010000026">
    <property type="protein sequence ID" value="NHN35080.1"/>
    <property type="molecule type" value="Genomic_DNA"/>
</dbReference>
<feature type="domain" description="Large ribosomal subunit protein bL25 L25" evidence="7">
    <location>
        <begin position="5"/>
        <end position="91"/>
    </location>
</feature>
<name>A0ABX0JI19_9BACL</name>
<dbReference type="NCBIfam" id="TIGR00731">
    <property type="entry name" value="bL25_bact_ctc"/>
    <property type="match status" value="1"/>
</dbReference>
<evidence type="ECO:0000313" key="10">
    <source>
        <dbReference type="Proteomes" id="UP001165962"/>
    </source>
</evidence>
<dbReference type="InterPro" id="IPR020930">
    <property type="entry name" value="Ribosomal_uL5_bac-type"/>
</dbReference>
<keyword evidence="1 5" id="KW-0699">rRNA-binding</keyword>
<keyword evidence="10" id="KW-1185">Reference proteome</keyword>
<dbReference type="InterPro" id="IPR029751">
    <property type="entry name" value="Ribosomal_L25_dom"/>
</dbReference>
<evidence type="ECO:0000259" key="7">
    <source>
        <dbReference type="Pfam" id="PF01386"/>
    </source>
</evidence>
<evidence type="ECO:0000313" key="9">
    <source>
        <dbReference type="EMBL" id="NHN35080.1"/>
    </source>
</evidence>
<keyword evidence="3 5" id="KW-0689">Ribosomal protein</keyword>
<feature type="compositionally biased region" description="Basic and acidic residues" evidence="6">
    <location>
        <begin position="7"/>
        <end position="20"/>
    </location>
</feature>
<evidence type="ECO:0000256" key="6">
    <source>
        <dbReference type="SAM" id="MobiDB-lite"/>
    </source>
</evidence>
<accession>A0ABX0JI19</accession>
<dbReference type="Gene3D" id="2.170.120.20">
    <property type="entry name" value="Ribosomal protein L25, beta domain"/>
    <property type="match status" value="1"/>
</dbReference>
<comment type="subunit">
    <text evidence="5">Part of the 50S ribosomal subunit; part of the 5S rRNA/L5/L18/L25 subcomplex. Contacts the 5S rRNA. Binds to the 5S rRNA independently of L5 and L18.</text>
</comment>
<dbReference type="InterPro" id="IPR020057">
    <property type="entry name" value="Ribosomal_bL25_b-dom"/>
</dbReference>
<dbReference type="RefSeq" id="WP_166157242.1">
    <property type="nucleotide sequence ID" value="NZ_JAAOIW010000026.1"/>
</dbReference>
<dbReference type="PANTHER" id="PTHR33284:SF1">
    <property type="entry name" value="RIBOSOMAL PROTEIN L25_GLN-TRNA SYNTHETASE, ANTI-CODON-BINDING DOMAIN-CONTAINING PROTEIN"/>
    <property type="match status" value="1"/>
</dbReference>
<keyword evidence="4 5" id="KW-0687">Ribonucleoprotein</keyword>
<dbReference type="Proteomes" id="UP001165962">
    <property type="component" value="Unassembled WGS sequence"/>
</dbReference>
<comment type="similarity">
    <text evidence="5">Belongs to the bacterial ribosomal protein bL25 family. CTC subfamily.</text>
</comment>
<dbReference type="GO" id="GO:0005840">
    <property type="term" value="C:ribosome"/>
    <property type="evidence" value="ECO:0007669"/>
    <property type="project" value="UniProtKB-KW"/>
</dbReference>
<reference evidence="9" key="1">
    <citation type="submission" date="2020-03" db="EMBL/GenBank/DDBJ databases">
        <title>Draft sequencing of Paenibacilllus sp. S3N08.</title>
        <authorList>
            <person name="Kim D.-U."/>
        </authorList>
    </citation>
    <scope>NUCLEOTIDE SEQUENCE</scope>
    <source>
        <strain evidence="9">S3N08</strain>
    </source>
</reference>
<protein>
    <recommendedName>
        <fullName evidence="5">Large ribosomal subunit protein bL25</fullName>
    </recommendedName>
    <alternativeName>
        <fullName evidence="5">General stress protein CTC</fullName>
    </alternativeName>
</protein>
<evidence type="ECO:0000256" key="5">
    <source>
        <dbReference type="HAMAP-Rule" id="MF_01334"/>
    </source>
</evidence>
<dbReference type="InterPro" id="IPR037121">
    <property type="entry name" value="Ribosomal_bL25_C"/>
</dbReference>
<sequence length="214" mass="23033">MVLALKAEARKGATKSERKGLRSNGKIPGVIYGSKMSSKPIAVDEKELLNLLRKSPNAIIQLEVPDFGKQPVMINEVQRHAISRSVLHVDFHQINMNEPVTAMVRLDFLGEAAGVQAGGILQVQLHEISVRCLPDDLPSSIEVDVSELEVGSNMLVSELKVSSKIEIKTDENDVLVTILAPQKDEVDADAVADSDAVAEVGTKNDEDAGTASKS</sequence>
<dbReference type="HAMAP" id="MF_01334">
    <property type="entry name" value="Ribosomal_bL25_CTC"/>
    <property type="match status" value="1"/>
</dbReference>
<evidence type="ECO:0000259" key="8">
    <source>
        <dbReference type="Pfam" id="PF14693"/>
    </source>
</evidence>